<accession>A0A272EPK3</accession>
<feature type="chain" id="PRO_5012741189" description="Maltoporin" evidence="1">
    <location>
        <begin position="21"/>
        <end position="92"/>
    </location>
</feature>
<organism evidence="2 3">
    <name type="scientific">Candidatus Dactylopiibacterium carminicum</name>
    <dbReference type="NCBI Taxonomy" id="857335"/>
    <lineage>
        <taxon>Bacteria</taxon>
        <taxon>Pseudomonadati</taxon>
        <taxon>Pseudomonadota</taxon>
        <taxon>Betaproteobacteria</taxon>
        <taxon>Rhodocyclales</taxon>
        <taxon>Rhodocyclaceae</taxon>
        <taxon>Candidatus Dactylopiibacterium</taxon>
    </lineage>
</organism>
<sequence>MKKQILAASIAAALVSPVMAADPAVEKLEKQIIDLQKQVAEIKQAKDTPAATETGTKFRVYGFPVWMPCTTSVVATTVAMVVTGPLTSPTSR</sequence>
<dbReference type="RefSeq" id="WP_095530064.1">
    <property type="nucleotide sequence ID" value="NZ_MDUX01000053.1"/>
</dbReference>
<dbReference type="Proteomes" id="UP000216107">
    <property type="component" value="Unassembled WGS sequence"/>
</dbReference>
<protein>
    <recommendedName>
        <fullName evidence="4">Maltoporin</fullName>
    </recommendedName>
</protein>
<reference evidence="2 3" key="1">
    <citation type="submission" date="2017-07" db="EMBL/GenBank/DDBJ databases">
        <title>Candidatus Dactylopiibacterium carminicum, a nitrogen-fixing symbiont of the cochineal insect Dactylopius coccus and Dactylopius opuntiae (Hemiptera: Coccoidea: Dactylopiidae).</title>
        <authorList>
            <person name="Vera A."/>
        </authorList>
    </citation>
    <scope>NUCLEOTIDE SEQUENCE [LARGE SCALE GENOMIC DNA]</scope>
    <source>
        <strain evidence="2 3">NFDCM</strain>
    </source>
</reference>
<proteinExistence type="predicted"/>
<feature type="signal peptide" evidence="1">
    <location>
        <begin position="1"/>
        <end position="20"/>
    </location>
</feature>
<keyword evidence="1" id="KW-0732">Signal</keyword>
<comment type="caution">
    <text evidence="2">The sequence shown here is derived from an EMBL/GenBank/DDBJ whole genome shotgun (WGS) entry which is preliminary data.</text>
</comment>
<gene>
    <name evidence="2" type="ORF">CGU29_13230</name>
</gene>
<evidence type="ECO:0008006" key="4">
    <source>
        <dbReference type="Google" id="ProtNLM"/>
    </source>
</evidence>
<dbReference type="AlphaFoldDB" id="A0A272EPK3"/>
<evidence type="ECO:0000256" key="1">
    <source>
        <dbReference type="SAM" id="SignalP"/>
    </source>
</evidence>
<evidence type="ECO:0000313" key="3">
    <source>
        <dbReference type="Proteomes" id="UP000216107"/>
    </source>
</evidence>
<evidence type="ECO:0000313" key="2">
    <source>
        <dbReference type="EMBL" id="PAS92045.1"/>
    </source>
</evidence>
<name>A0A272EPK3_9RHOO</name>
<dbReference type="EMBL" id="NMRN01000049">
    <property type="protein sequence ID" value="PAS92045.1"/>
    <property type="molecule type" value="Genomic_DNA"/>
</dbReference>